<keyword evidence="2" id="KW-0677">Repeat</keyword>
<organism evidence="9 10">
    <name type="scientific">Diabrotica virgifera virgifera</name>
    <name type="common">western corn rootworm</name>
    <dbReference type="NCBI Taxonomy" id="50390"/>
    <lineage>
        <taxon>Eukaryota</taxon>
        <taxon>Metazoa</taxon>
        <taxon>Ecdysozoa</taxon>
        <taxon>Arthropoda</taxon>
        <taxon>Hexapoda</taxon>
        <taxon>Insecta</taxon>
        <taxon>Pterygota</taxon>
        <taxon>Neoptera</taxon>
        <taxon>Endopterygota</taxon>
        <taxon>Coleoptera</taxon>
        <taxon>Polyphaga</taxon>
        <taxon>Cucujiformia</taxon>
        <taxon>Chrysomeloidea</taxon>
        <taxon>Chrysomelidae</taxon>
        <taxon>Galerucinae</taxon>
        <taxon>Diabroticina</taxon>
        <taxon>Diabroticites</taxon>
        <taxon>Diabrotica</taxon>
    </lineage>
</organism>
<dbReference type="GeneID" id="126887123"/>
<evidence type="ECO:0000259" key="8">
    <source>
        <dbReference type="SMART" id="SM01242"/>
    </source>
</evidence>
<evidence type="ECO:0000313" key="9">
    <source>
        <dbReference type="EnsemblMetazoa" id="XP_050510438.1"/>
    </source>
</evidence>
<feature type="domain" description="Integrin beta subunit tail" evidence="8">
    <location>
        <begin position="208"/>
        <end position="294"/>
    </location>
</feature>
<dbReference type="SUPFAM" id="SSF57196">
    <property type="entry name" value="EGF/Laminin"/>
    <property type="match status" value="1"/>
</dbReference>
<keyword evidence="3" id="KW-0812">Transmembrane</keyword>
<dbReference type="InterPro" id="IPR057073">
    <property type="entry name" value="EGF_integrin_2"/>
</dbReference>
<dbReference type="Pfam" id="PF07965">
    <property type="entry name" value="Integrin_B_tail"/>
    <property type="match status" value="1"/>
</dbReference>
<dbReference type="SMART" id="SM00181">
    <property type="entry name" value="EGF"/>
    <property type="match status" value="2"/>
</dbReference>
<dbReference type="PROSITE" id="PS52047">
    <property type="entry name" value="I_EGF_2"/>
    <property type="match status" value="2"/>
</dbReference>
<proteinExistence type="predicted"/>
<keyword evidence="3" id="KW-0472">Membrane</keyword>
<name>A0ABM5KJZ6_DIAVI</name>
<feature type="chain" id="PRO_5046458211" description="Integrin beta-like protein 1" evidence="6">
    <location>
        <begin position="19"/>
        <end position="295"/>
    </location>
</feature>
<sequence length="295" mass="32941">MLSQGAIFLLILVTVISGQSSPCYISDTCKECIQNPGCAWCVNPLDITGRQAPHCRPDTDTSDLTCWKTSKYCDCDLKADLCVQEESNEVCSGAGICECGKCACNEIPRGYGQRYYGKYCQCDNFSCKRANGLLCSNRGRCNCSRCDCFPGYTGDACECETAESNCRPSSDDDICSNNGICVCNRCKCKKGYSGKYCEECLSCEVKRCSDLRDCVECQAYKSGKLKDTCDTSCTEFQTQVVHVVHELESQDVNNVKKCRIIDDESCLIIFDVFYIEDNKLIVRALDQKVCRKTFW</sequence>
<evidence type="ECO:0000256" key="6">
    <source>
        <dbReference type="SAM" id="SignalP"/>
    </source>
</evidence>
<dbReference type="InterPro" id="IPR036349">
    <property type="entry name" value="Integrin_bsu_tail_dom_sf"/>
</dbReference>
<evidence type="ECO:0000256" key="2">
    <source>
        <dbReference type="ARBA" id="ARBA00022737"/>
    </source>
</evidence>
<dbReference type="PANTHER" id="PTHR10082">
    <property type="entry name" value="INTEGRIN BETA SUBUNIT"/>
    <property type="match status" value="1"/>
</dbReference>
<accession>A0ABM5KJZ6</accession>
<dbReference type="PANTHER" id="PTHR10082:SF60">
    <property type="entry name" value="INTEGRIN BETA-PS"/>
    <property type="match status" value="1"/>
</dbReference>
<feature type="domain" description="EGF-like" evidence="7">
    <location>
        <begin position="165"/>
        <end position="198"/>
    </location>
</feature>
<evidence type="ECO:0008006" key="11">
    <source>
        <dbReference type="Google" id="ProtNLM"/>
    </source>
</evidence>
<feature type="domain" description="EGF-like" evidence="7">
    <location>
        <begin position="126"/>
        <end position="158"/>
    </location>
</feature>
<dbReference type="InterPro" id="IPR000742">
    <property type="entry name" value="EGF"/>
</dbReference>
<protein>
    <recommendedName>
        <fullName evidence="11">Integrin beta-like protein 1</fullName>
    </recommendedName>
</protein>
<dbReference type="SMART" id="SM01242">
    <property type="entry name" value="Integrin_B_tail"/>
    <property type="match status" value="1"/>
</dbReference>
<dbReference type="Gene3D" id="4.10.1240.30">
    <property type="match status" value="1"/>
</dbReference>
<keyword evidence="5" id="KW-0325">Glycoprotein</keyword>
<dbReference type="Pfam" id="PF23105">
    <property type="entry name" value="EGF_integrin"/>
    <property type="match status" value="1"/>
</dbReference>
<dbReference type="Pfam" id="PF07974">
    <property type="entry name" value="EGF_2"/>
    <property type="match status" value="2"/>
</dbReference>
<dbReference type="RefSeq" id="XP_050510438.1">
    <property type="nucleotide sequence ID" value="XM_050654481.1"/>
</dbReference>
<dbReference type="PROSITE" id="PS00243">
    <property type="entry name" value="I_EGF_1"/>
    <property type="match status" value="2"/>
</dbReference>
<dbReference type="Gene3D" id="2.10.25.10">
    <property type="entry name" value="Laminin"/>
    <property type="match status" value="3"/>
</dbReference>
<dbReference type="InterPro" id="IPR012896">
    <property type="entry name" value="Integrin_bsu_tail"/>
</dbReference>
<feature type="signal peptide" evidence="6">
    <location>
        <begin position="1"/>
        <end position="18"/>
    </location>
</feature>
<dbReference type="InterPro" id="IPR057243">
    <property type="entry name" value="Integrin_I-EGF_CS"/>
</dbReference>
<dbReference type="Proteomes" id="UP001652700">
    <property type="component" value="Unplaced"/>
</dbReference>
<keyword evidence="3" id="KW-1133">Transmembrane helix</keyword>
<evidence type="ECO:0000256" key="1">
    <source>
        <dbReference type="ARBA" id="ARBA00022729"/>
    </source>
</evidence>
<evidence type="ECO:0000313" key="10">
    <source>
        <dbReference type="Proteomes" id="UP001652700"/>
    </source>
</evidence>
<keyword evidence="1 6" id="KW-0732">Signal</keyword>
<evidence type="ECO:0000256" key="3">
    <source>
        <dbReference type="ARBA" id="ARBA00022989"/>
    </source>
</evidence>
<dbReference type="InterPro" id="IPR013111">
    <property type="entry name" value="EGF_extracell"/>
</dbReference>
<reference evidence="9" key="1">
    <citation type="submission" date="2025-05" db="UniProtKB">
        <authorList>
            <consortium name="EnsemblMetazoa"/>
        </authorList>
    </citation>
    <scope>IDENTIFICATION</scope>
</reference>
<dbReference type="EnsemblMetazoa" id="XM_050654481.1">
    <property type="protein sequence ID" value="XP_050510438.1"/>
    <property type="gene ID" value="LOC126887123"/>
</dbReference>
<evidence type="ECO:0000256" key="4">
    <source>
        <dbReference type="ARBA" id="ARBA00023157"/>
    </source>
</evidence>
<keyword evidence="10" id="KW-1185">Reference proteome</keyword>
<evidence type="ECO:0000256" key="5">
    <source>
        <dbReference type="ARBA" id="ARBA00023180"/>
    </source>
</evidence>
<keyword evidence="4" id="KW-1015">Disulfide bond</keyword>
<dbReference type="InterPro" id="IPR015812">
    <property type="entry name" value="Integrin_bsu"/>
</dbReference>
<dbReference type="SUPFAM" id="SSF69687">
    <property type="entry name" value="Integrin beta tail domain"/>
    <property type="match status" value="1"/>
</dbReference>
<evidence type="ECO:0000259" key="7">
    <source>
        <dbReference type="SMART" id="SM00181"/>
    </source>
</evidence>